<dbReference type="Proteomes" id="UP000245207">
    <property type="component" value="Unassembled WGS sequence"/>
</dbReference>
<organism evidence="3 4">
    <name type="scientific">Artemisia annua</name>
    <name type="common">Sweet wormwood</name>
    <dbReference type="NCBI Taxonomy" id="35608"/>
    <lineage>
        <taxon>Eukaryota</taxon>
        <taxon>Viridiplantae</taxon>
        <taxon>Streptophyta</taxon>
        <taxon>Embryophyta</taxon>
        <taxon>Tracheophyta</taxon>
        <taxon>Spermatophyta</taxon>
        <taxon>Magnoliopsida</taxon>
        <taxon>eudicotyledons</taxon>
        <taxon>Gunneridae</taxon>
        <taxon>Pentapetalae</taxon>
        <taxon>asterids</taxon>
        <taxon>campanulids</taxon>
        <taxon>Asterales</taxon>
        <taxon>Asteraceae</taxon>
        <taxon>Asteroideae</taxon>
        <taxon>Anthemideae</taxon>
        <taxon>Artemisiinae</taxon>
        <taxon>Artemisia</taxon>
    </lineage>
</organism>
<accession>A0A2U1PRK2</accession>
<dbReference type="Pfam" id="PF13020">
    <property type="entry name" value="NOV_C"/>
    <property type="match status" value="1"/>
</dbReference>
<dbReference type="SUPFAM" id="SSF53300">
    <property type="entry name" value="vWA-like"/>
    <property type="match status" value="1"/>
</dbReference>
<evidence type="ECO:0000256" key="1">
    <source>
        <dbReference type="SAM" id="MobiDB-lite"/>
    </source>
</evidence>
<proteinExistence type="predicted"/>
<dbReference type="InterPro" id="IPR024975">
    <property type="entry name" value="NOV_C"/>
</dbReference>
<dbReference type="GO" id="GO:0005634">
    <property type="term" value="C:nucleus"/>
    <property type="evidence" value="ECO:0007669"/>
    <property type="project" value="TreeGrafter"/>
</dbReference>
<comment type="caution">
    <text evidence="3">The sequence shown here is derived from an EMBL/GenBank/DDBJ whole genome shotgun (WGS) entry which is preliminary data.</text>
</comment>
<evidence type="ECO:0000313" key="3">
    <source>
        <dbReference type="EMBL" id="PWA88388.1"/>
    </source>
</evidence>
<dbReference type="PANTHER" id="PTHR32387:SF16">
    <property type="entry name" value="HISTIDINE KINASE_HSP90-LIKE ATPASE SUPERFAMILY"/>
    <property type="match status" value="1"/>
</dbReference>
<reference evidence="3 4" key="1">
    <citation type="journal article" date="2018" name="Mol. Plant">
        <title>The genome of Artemisia annua provides insight into the evolution of Asteraceae family and artemisinin biosynthesis.</title>
        <authorList>
            <person name="Shen Q."/>
            <person name="Zhang L."/>
            <person name="Liao Z."/>
            <person name="Wang S."/>
            <person name="Yan T."/>
            <person name="Shi P."/>
            <person name="Liu M."/>
            <person name="Fu X."/>
            <person name="Pan Q."/>
            <person name="Wang Y."/>
            <person name="Lv Z."/>
            <person name="Lu X."/>
            <person name="Zhang F."/>
            <person name="Jiang W."/>
            <person name="Ma Y."/>
            <person name="Chen M."/>
            <person name="Hao X."/>
            <person name="Li L."/>
            <person name="Tang Y."/>
            <person name="Lv G."/>
            <person name="Zhou Y."/>
            <person name="Sun X."/>
            <person name="Brodelius P.E."/>
            <person name="Rose J.K.C."/>
            <person name="Tang K."/>
        </authorList>
    </citation>
    <scope>NUCLEOTIDE SEQUENCE [LARGE SCALE GENOMIC DNA]</scope>
    <source>
        <strain evidence="4">cv. Huhao1</strain>
        <tissue evidence="3">Leaf</tissue>
    </source>
</reference>
<sequence>MEGEAIIICIDTSSWMDSTESDSFKEQVAAIELYCSKKTESHPETVMGISGMGERCITHLVRPTRELWRIIRSLYDATICGYLLLVEAVADAHDVWFGCWDKELGVHLPKRIAVFAGGPVYDDKDDVQMLGEALKERNIACDAISFGDPARNKQELFDILVAAADNNGNCNVLHIPPKSSVRDALWRSQIIQTPFARLSKQKINPPIELESSELNEKAAAESNDPHDHPAKINTLSQSVVDLKQENAKPNSQPETLDLRIERAQRKLESLIMQKNKQVVVFNYHSKKDGIKYVKWVNEDRESRLPYDLEVYDEESGKEYIEVKTTDSARKDWFEISAREWEFAVEEGEFFSIARVILSGDSTVQVAIIKNPARLCQLGHLKLAVLMPKQQSEV</sequence>
<dbReference type="AlphaFoldDB" id="A0A2U1PRK2"/>
<feature type="domain" description="Protein NO VEIN C-terminal" evidence="2">
    <location>
        <begin position="280"/>
        <end position="366"/>
    </location>
</feature>
<gene>
    <name evidence="3" type="ORF">CTI12_AA120680</name>
</gene>
<feature type="region of interest" description="Disordered" evidence="1">
    <location>
        <begin position="207"/>
        <end position="231"/>
    </location>
</feature>
<dbReference type="InterPro" id="IPR036465">
    <property type="entry name" value="vWFA_dom_sf"/>
</dbReference>
<dbReference type="PANTHER" id="PTHR32387">
    <property type="entry name" value="WU:FJ29H11"/>
    <property type="match status" value="1"/>
</dbReference>
<evidence type="ECO:0000259" key="2">
    <source>
        <dbReference type="Pfam" id="PF13020"/>
    </source>
</evidence>
<keyword evidence="4" id="KW-1185">Reference proteome</keyword>
<dbReference type="GO" id="GO:0009793">
    <property type="term" value="P:embryo development ending in seed dormancy"/>
    <property type="evidence" value="ECO:0007669"/>
    <property type="project" value="TreeGrafter"/>
</dbReference>
<dbReference type="Gene3D" id="3.40.50.410">
    <property type="entry name" value="von Willebrand factor, type A domain"/>
    <property type="match status" value="1"/>
</dbReference>
<dbReference type="GO" id="GO:0010305">
    <property type="term" value="P:leaf vascular tissue pattern formation"/>
    <property type="evidence" value="ECO:0007669"/>
    <property type="project" value="TreeGrafter"/>
</dbReference>
<feature type="compositionally biased region" description="Basic and acidic residues" evidence="1">
    <location>
        <begin position="214"/>
        <end position="230"/>
    </location>
</feature>
<protein>
    <recommendedName>
        <fullName evidence="2">Protein NO VEIN C-terminal domain-containing protein</fullName>
    </recommendedName>
</protein>
<dbReference type="InterPro" id="IPR052957">
    <property type="entry name" value="Auxin_embryo_med"/>
</dbReference>
<evidence type="ECO:0000313" key="4">
    <source>
        <dbReference type="Proteomes" id="UP000245207"/>
    </source>
</evidence>
<name>A0A2U1PRK2_ARTAN</name>
<dbReference type="GO" id="GO:0048364">
    <property type="term" value="P:root development"/>
    <property type="evidence" value="ECO:0007669"/>
    <property type="project" value="TreeGrafter"/>
</dbReference>
<dbReference type="OrthoDB" id="1262810at2759"/>
<dbReference type="EMBL" id="PKPP01000818">
    <property type="protein sequence ID" value="PWA88388.1"/>
    <property type="molecule type" value="Genomic_DNA"/>
</dbReference>